<feature type="region of interest" description="Disordered" evidence="2">
    <location>
        <begin position="228"/>
        <end position="256"/>
    </location>
</feature>
<comment type="caution">
    <text evidence="3">The sequence shown here is derived from an EMBL/GenBank/DDBJ whole genome shotgun (WGS) entry which is preliminary data.</text>
</comment>
<gene>
    <name evidence="3" type="ORF">GCM10023336_58320</name>
</gene>
<accession>A0ABP9L671</accession>
<evidence type="ECO:0000313" key="4">
    <source>
        <dbReference type="Proteomes" id="UP001500124"/>
    </source>
</evidence>
<dbReference type="RefSeq" id="WP_345671055.1">
    <property type="nucleotide sequence ID" value="NZ_BAABKC010000095.1"/>
</dbReference>
<organism evidence="3 4">
    <name type="scientific">Streptomyces similanensis</name>
    <dbReference type="NCBI Taxonomy" id="1274988"/>
    <lineage>
        <taxon>Bacteria</taxon>
        <taxon>Bacillati</taxon>
        <taxon>Actinomycetota</taxon>
        <taxon>Actinomycetes</taxon>
        <taxon>Kitasatosporales</taxon>
        <taxon>Streptomycetaceae</taxon>
        <taxon>Streptomyces</taxon>
    </lineage>
</organism>
<evidence type="ECO:0000313" key="3">
    <source>
        <dbReference type="EMBL" id="GAA5071975.1"/>
    </source>
</evidence>
<dbReference type="EMBL" id="BAABKC010000095">
    <property type="protein sequence ID" value="GAA5071975.1"/>
    <property type="molecule type" value="Genomic_DNA"/>
</dbReference>
<keyword evidence="4" id="KW-1185">Reference proteome</keyword>
<proteinExistence type="predicted"/>
<dbReference type="Proteomes" id="UP001500124">
    <property type="component" value="Unassembled WGS sequence"/>
</dbReference>
<feature type="compositionally biased region" description="Basic and acidic residues" evidence="2">
    <location>
        <begin position="228"/>
        <end position="249"/>
    </location>
</feature>
<evidence type="ECO:0000256" key="2">
    <source>
        <dbReference type="SAM" id="MobiDB-lite"/>
    </source>
</evidence>
<keyword evidence="1" id="KW-0175">Coiled coil</keyword>
<evidence type="ECO:0000256" key="1">
    <source>
        <dbReference type="SAM" id="Coils"/>
    </source>
</evidence>
<feature type="region of interest" description="Disordered" evidence="2">
    <location>
        <begin position="137"/>
        <end position="167"/>
    </location>
</feature>
<feature type="compositionally biased region" description="Pro residues" evidence="2">
    <location>
        <begin position="152"/>
        <end position="164"/>
    </location>
</feature>
<feature type="coiled-coil region" evidence="1">
    <location>
        <begin position="170"/>
        <end position="204"/>
    </location>
</feature>
<reference evidence="4" key="1">
    <citation type="journal article" date="2019" name="Int. J. Syst. Evol. Microbiol.">
        <title>The Global Catalogue of Microorganisms (GCM) 10K type strain sequencing project: providing services to taxonomists for standard genome sequencing and annotation.</title>
        <authorList>
            <consortium name="The Broad Institute Genomics Platform"/>
            <consortium name="The Broad Institute Genome Sequencing Center for Infectious Disease"/>
            <person name="Wu L."/>
            <person name="Ma J."/>
        </authorList>
    </citation>
    <scope>NUCLEOTIDE SEQUENCE [LARGE SCALE GENOMIC DNA]</scope>
    <source>
        <strain evidence="4">JCM 18410</strain>
    </source>
</reference>
<feature type="region of interest" description="Disordered" evidence="2">
    <location>
        <begin position="522"/>
        <end position="548"/>
    </location>
</feature>
<name>A0ABP9L671_9ACTN</name>
<sequence>MSSGLAFPMTDFIAPAVSFPPPPPLEAQALPHTGMLHAHDAVGHASGHLADAAGHAVHEAADAALQVLGSLSGVLLAGRAALVTTRLLAAAAVRAADEQRCLERQQALAATAAEQWQAAAFAAVRVNARRHALLARAGRAARPGAGGGGPADAPPRPDLPPPLTPIGERLCDLRQDLARLEEAVQRAEERHAEWEQRRLAAALRVTEGDDDFRRALDESRRRTLRRFAEERTAGAEERQVPRQTAERRAAPGLDADEVRGAGAEILGELDPQAAAVTAELAAAAVGHAVRRAADDPRRARIHLNEARKFVRDANRDARRTREAEERAAQLHEFLAYRTPEGAEDIDPASDALALLRRVLDEGVPLSPAERDLVERRAEERRCALEDLYVREQCAGALAELAHRFGGRATAARPEGQELRLDWTPPGWEPGHWLRAGLVEGSLRVATMYRGAPGERTPEQRALDDARCHETRELLGRFQEITGTLGLELEFTLEQTEGALPGVLGEDAWNLDDVLDDVVAEEAGRRAARERDASREGPRHRTADGDRRR</sequence>
<protein>
    <submittedName>
        <fullName evidence="3">Uncharacterized protein</fullName>
    </submittedName>
</protein>